<keyword evidence="1" id="KW-0732">Signal</keyword>
<accession>A0A518DXM4</accession>
<sequence length="209" mass="22799" precursor="true">MRIHYILLAAICLIAGQPFQATPSFAAEPAAEGAKDNVAPKGFRALFNGKDLAGWNERGKPPVNWTVQEGMLVFSGKGGDLFTDEKFSNYVLLVDWKVEKNGNSGVYLRGGNPQVEINDADSPTGNIWVGTTGGLYPDLPPVVRAAKPAGEWNHFEIIVENGVITVLTNGVKTVDGFKKDWKDRTSGSVGFQNHGTPLWFKNMYIKTSE</sequence>
<dbReference type="KEGG" id="lcre:Pla8534_44070"/>
<organism evidence="3 4">
    <name type="scientific">Lignipirellula cremea</name>
    <dbReference type="NCBI Taxonomy" id="2528010"/>
    <lineage>
        <taxon>Bacteria</taxon>
        <taxon>Pseudomonadati</taxon>
        <taxon>Planctomycetota</taxon>
        <taxon>Planctomycetia</taxon>
        <taxon>Pirellulales</taxon>
        <taxon>Pirellulaceae</taxon>
        <taxon>Lignipirellula</taxon>
    </lineage>
</organism>
<dbReference type="RefSeq" id="WP_145055207.1">
    <property type="nucleotide sequence ID" value="NZ_CP036433.1"/>
</dbReference>
<evidence type="ECO:0000259" key="2">
    <source>
        <dbReference type="Pfam" id="PF06439"/>
    </source>
</evidence>
<feature type="signal peptide" evidence="1">
    <location>
        <begin position="1"/>
        <end position="26"/>
    </location>
</feature>
<feature type="domain" description="3-keto-alpha-glucoside-1,2-lyase/3-keto-2-hydroxy-glucal hydratase" evidence="2">
    <location>
        <begin position="42"/>
        <end position="206"/>
    </location>
</feature>
<dbReference type="InterPro" id="IPR010496">
    <property type="entry name" value="AL/BT2_dom"/>
</dbReference>
<dbReference type="Proteomes" id="UP000317648">
    <property type="component" value="Chromosome"/>
</dbReference>
<protein>
    <recommendedName>
        <fullName evidence="2">3-keto-alpha-glucoside-1,2-lyase/3-keto-2-hydroxy-glucal hydratase domain-containing protein</fullName>
    </recommendedName>
</protein>
<evidence type="ECO:0000313" key="4">
    <source>
        <dbReference type="Proteomes" id="UP000317648"/>
    </source>
</evidence>
<evidence type="ECO:0000256" key="1">
    <source>
        <dbReference type="SAM" id="SignalP"/>
    </source>
</evidence>
<proteinExistence type="predicted"/>
<dbReference type="OrthoDB" id="259356at2"/>
<evidence type="ECO:0000313" key="3">
    <source>
        <dbReference type="EMBL" id="QDU96586.1"/>
    </source>
</evidence>
<dbReference type="GO" id="GO:0016787">
    <property type="term" value="F:hydrolase activity"/>
    <property type="evidence" value="ECO:0007669"/>
    <property type="project" value="InterPro"/>
</dbReference>
<dbReference type="EMBL" id="CP036433">
    <property type="protein sequence ID" value="QDU96586.1"/>
    <property type="molecule type" value="Genomic_DNA"/>
</dbReference>
<keyword evidence="4" id="KW-1185">Reference proteome</keyword>
<feature type="chain" id="PRO_5022031276" description="3-keto-alpha-glucoside-1,2-lyase/3-keto-2-hydroxy-glucal hydratase domain-containing protein" evidence="1">
    <location>
        <begin position="27"/>
        <end position="209"/>
    </location>
</feature>
<reference evidence="3 4" key="1">
    <citation type="submission" date="2019-02" db="EMBL/GenBank/DDBJ databases">
        <title>Deep-cultivation of Planctomycetes and their phenomic and genomic characterization uncovers novel biology.</title>
        <authorList>
            <person name="Wiegand S."/>
            <person name="Jogler M."/>
            <person name="Boedeker C."/>
            <person name="Pinto D."/>
            <person name="Vollmers J."/>
            <person name="Rivas-Marin E."/>
            <person name="Kohn T."/>
            <person name="Peeters S.H."/>
            <person name="Heuer A."/>
            <person name="Rast P."/>
            <person name="Oberbeckmann S."/>
            <person name="Bunk B."/>
            <person name="Jeske O."/>
            <person name="Meyerdierks A."/>
            <person name="Storesund J.E."/>
            <person name="Kallscheuer N."/>
            <person name="Luecker S."/>
            <person name="Lage O.M."/>
            <person name="Pohl T."/>
            <person name="Merkel B.J."/>
            <person name="Hornburger P."/>
            <person name="Mueller R.-W."/>
            <person name="Bruemmer F."/>
            <person name="Labrenz M."/>
            <person name="Spormann A.M."/>
            <person name="Op den Camp H."/>
            <person name="Overmann J."/>
            <person name="Amann R."/>
            <person name="Jetten M.S.M."/>
            <person name="Mascher T."/>
            <person name="Medema M.H."/>
            <person name="Devos D.P."/>
            <person name="Kaster A.-K."/>
            <person name="Ovreas L."/>
            <person name="Rohde M."/>
            <person name="Galperin M.Y."/>
            <person name="Jogler C."/>
        </authorList>
    </citation>
    <scope>NUCLEOTIDE SEQUENCE [LARGE SCALE GENOMIC DNA]</scope>
    <source>
        <strain evidence="3 4">Pla85_3_4</strain>
    </source>
</reference>
<dbReference type="AlphaFoldDB" id="A0A518DXM4"/>
<dbReference type="Gene3D" id="2.60.120.560">
    <property type="entry name" value="Exo-inulinase, domain 1"/>
    <property type="match status" value="1"/>
</dbReference>
<name>A0A518DXM4_9BACT</name>
<dbReference type="Pfam" id="PF06439">
    <property type="entry name" value="3keto-disac_hyd"/>
    <property type="match status" value="1"/>
</dbReference>
<gene>
    <name evidence="3" type="ORF">Pla8534_44070</name>
</gene>